<keyword evidence="2" id="KW-1185">Reference proteome</keyword>
<dbReference type="EMBL" id="JAVTTP010000001">
    <property type="protein sequence ID" value="MDT7828358.1"/>
    <property type="molecule type" value="Genomic_DNA"/>
</dbReference>
<evidence type="ECO:0000313" key="2">
    <source>
        <dbReference type="Proteomes" id="UP001250656"/>
    </source>
</evidence>
<organism evidence="1 2">
    <name type="scientific">Pricia mediterranea</name>
    <dbReference type="NCBI Taxonomy" id="3076079"/>
    <lineage>
        <taxon>Bacteria</taxon>
        <taxon>Pseudomonadati</taxon>
        <taxon>Bacteroidota</taxon>
        <taxon>Flavobacteriia</taxon>
        <taxon>Flavobacteriales</taxon>
        <taxon>Flavobacteriaceae</taxon>
        <taxon>Pricia</taxon>
    </lineage>
</organism>
<sequence length="368" mass="42359">MKIATFNIQNLFHRHTELLQETHSKNSGDWVAQLDSLLRKQPKSQGDNERIHELTFLLGFDSTQNLPYALLKNKGGDLFFKKQGILSETKASFLSDWEGWVKLMNRPLHEKAIFSKAYVIAETDPDILVLQEVEDRSSLLEFNAEFLPLLKISPYEEVMVFETNDQRGLGMGVMLKNGFRMCSLRSYLNERDSEGFNLFDLDCQEYEIAMPRGERVHILSNHFSSDSRQRKEQAEWVAARYREMLTEGKKNILICGALNDVSYSDCLSPLLRETELSDIARHDRFKTDTDKGRGGGYFRLGAYRMGVNIKQKDYLLLPPGLSEKVRSAGMNRKGTWLNRKPNWSLYPSIASKHHAASEHPLVWARIHV</sequence>
<comment type="caution">
    <text evidence="1">The sequence shown here is derived from an EMBL/GenBank/DDBJ whole genome shotgun (WGS) entry which is preliminary data.</text>
</comment>
<gene>
    <name evidence="1" type="ORF">RQM65_06755</name>
</gene>
<dbReference type="SUPFAM" id="SSF56219">
    <property type="entry name" value="DNase I-like"/>
    <property type="match status" value="1"/>
</dbReference>
<evidence type="ECO:0008006" key="3">
    <source>
        <dbReference type="Google" id="ProtNLM"/>
    </source>
</evidence>
<dbReference type="Gene3D" id="3.60.10.10">
    <property type="entry name" value="Endonuclease/exonuclease/phosphatase"/>
    <property type="match status" value="1"/>
</dbReference>
<protein>
    <recommendedName>
        <fullName evidence="3">Endonuclease/exonuclease/phosphatase family protein</fullName>
    </recommendedName>
</protein>
<evidence type="ECO:0000313" key="1">
    <source>
        <dbReference type="EMBL" id="MDT7828358.1"/>
    </source>
</evidence>
<name>A0ABU3L4P8_9FLAO</name>
<reference evidence="1 2" key="1">
    <citation type="submission" date="2023-09" db="EMBL/GenBank/DDBJ databases">
        <title>Novel taxa isolated from Blanes Bay.</title>
        <authorList>
            <person name="Rey-Velasco X."/>
            <person name="Lucena T."/>
        </authorList>
    </citation>
    <scope>NUCLEOTIDE SEQUENCE [LARGE SCALE GENOMIC DNA]</scope>
    <source>
        <strain evidence="1 2">S334</strain>
    </source>
</reference>
<accession>A0ABU3L4P8</accession>
<dbReference type="InterPro" id="IPR036691">
    <property type="entry name" value="Endo/exonu/phosph_ase_sf"/>
</dbReference>
<dbReference type="Proteomes" id="UP001250656">
    <property type="component" value="Unassembled WGS sequence"/>
</dbReference>
<dbReference type="RefSeq" id="WP_314013636.1">
    <property type="nucleotide sequence ID" value="NZ_JAVTTP010000001.1"/>
</dbReference>
<proteinExistence type="predicted"/>